<proteinExistence type="predicted"/>
<dbReference type="EMBL" id="OFSM01000004">
    <property type="protein sequence ID" value="SOY28375.1"/>
    <property type="molecule type" value="Genomic_DNA"/>
</dbReference>
<evidence type="ECO:0000313" key="2">
    <source>
        <dbReference type="Proteomes" id="UP000236311"/>
    </source>
</evidence>
<dbReference type="AlphaFoldDB" id="A0A2K4ZD37"/>
<accession>A0A2K4ZD37</accession>
<dbReference type="Proteomes" id="UP000236311">
    <property type="component" value="Unassembled WGS sequence"/>
</dbReference>
<protein>
    <submittedName>
        <fullName evidence="1">Uncharacterized protein</fullName>
    </submittedName>
</protein>
<reference evidence="1 2" key="1">
    <citation type="submission" date="2018-01" db="EMBL/GenBank/DDBJ databases">
        <authorList>
            <person name="Gaut B.S."/>
            <person name="Morton B.R."/>
            <person name="Clegg M.T."/>
            <person name="Duvall M.R."/>
        </authorList>
    </citation>
    <scope>NUCLEOTIDE SEQUENCE [LARGE SCALE GENOMIC DNA]</scope>
    <source>
        <strain evidence="1">GP69</strain>
    </source>
</reference>
<name>A0A2K4ZD37_9FIRM</name>
<sequence>MCVLDGVLFGLPMALLMERKNLQMAAGMHWLIDFVRFAGGF</sequence>
<organism evidence="1 2">
    <name type="scientific">Acetatifactor muris</name>
    <dbReference type="NCBI Taxonomy" id="879566"/>
    <lineage>
        <taxon>Bacteria</taxon>
        <taxon>Bacillati</taxon>
        <taxon>Bacillota</taxon>
        <taxon>Clostridia</taxon>
        <taxon>Lachnospirales</taxon>
        <taxon>Lachnospiraceae</taxon>
        <taxon>Acetatifactor</taxon>
    </lineage>
</organism>
<dbReference type="RefSeq" id="WP_257479233.1">
    <property type="nucleotide sequence ID" value="NZ_JANJZD010000004.1"/>
</dbReference>
<evidence type="ECO:0000313" key="1">
    <source>
        <dbReference type="EMBL" id="SOY28375.1"/>
    </source>
</evidence>
<gene>
    <name evidence="1" type="ORF">AMURIS_01082</name>
</gene>
<keyword evidence="2" id="KW-1185">Reference proteome</keyword>